<dbReference type="InterPro" id="IPR009187">
    <property type="entry name" value="Prok_Ku"/>
</dbReference>
<evidence type="ECO:0000313" key="7">
    <source>
        <dbReference type="Proteomes" id="UP000193834"/>
    </source>
</evidence>
<name>A0A1X7KA67_9BACL</name>
<keyword evidence="2 3" id="KW-0233">DNA recombination</keyword>
<dbReference type="NCBIfam" id="TIGR02772">
    <property type="entry name" value="Ku_bact"/>
    <property type="match status" value="1"/>
</dbReference>
<protein>
    <recommendedName>
        <fullName evidence="3">Non-homologous end joining protein Ku</fullName>
    </recommendedName>
</protein>
<keyword evidence="3" id="KW-0227">DNA damage</keyword>
<feature type="domain" description="Ku" evidence="5">
    <location>
        <begin position="52"/>
        <end position="180"/>
    </location>
</feature>
<dbReference type="InterPro" id="IPR006164">
    <property type="entry name" value="DNA_bd_Ku70/Ku80"/>
</dbReference>
<comment type="similarity">
    <text evidence="3">Belongs to the prokaryotic Ku family.</text>
</comment>
<feature type="compositionally biased region" description="Low complexity" evidence="4">
    <location>
        <begin position="407"/>
        <end position="427"/>
    </location>
</feature>
<dbReference type="CDD" id="cd00789">
    <property type="entry name" value="KU_like"/>
    <property type="match status" value="1"/>
</dbReference>
<keyword evidence="3" id="KW-0234">DNA repair</keyword>
<dbReference type="FunFam" id="2.40.290.10:FF:000004">
    <property type="entry name" value="Non-homologous end joining protein Ku"/>
    <property type="match status" value="1"/>
</dbReference>
<dbReference type="SMART" id="SM00559">
    <property type="entry name" value="Ku78"/>
    <property type="match status" value="1"/>
</dbReference>
<dbReference type="InterPro" id="IPR016194">
    <property type="entry name" value="SPOC-like_C_dom_sf"/>
</dbReference>
<gene>
    <name evidence="3" type="primary">ku</name>
    <name evidence="6" type="ORF">SAMN06295960_2209</name>
</gene>
<keyword evidence="7" id="KW-1185">Reference proteome</keyword>
<proteinExistence type="inferred from homology"/>
<sequence>MHTVWKGAISFGLVHVPVKMHTAAQDKDISLRMIHEVCGSPLRYVRECPVCEVEVPWSDIVKGYEYEKGHFVLFTKEELQSMEDEGNRTITILDFVDLSDIDPVYYQKTYYLSPDQAGGNAYQLLREALHSTNKIGIAKVTLRDKSSLAAIRVLENCLVMETMYYPDEIRNVSQVPNIPSAVSINPRELELAQMLINQLSASFEPEKYTDEHRERMLLRIQEKIAGKEVKRAPEAANEPPIADLMAALQASIQAMQPVMPDTGLKPASSARARGKAAAGAVKPAAGAVPMAGEAVPTAGGITPGGAAVPAAAGQAPQAAATGSPQAAAAASGALAGAGGADTAAIPAAPVKRRGRPRKNTAAEPVLGASPAAEAAQQAAGAGSSAQPAAGGEADRAARPRRRRTRAAEPVTAAAGEDFARSAEAQAAPPAPTRRGRKPASS</sequence>
<dbReference type="AlphaFoldDB" id="A0A1X7KA67"/>
<feature type="region of interest" description="Disordered" evidence="4">
    <location>
        <begin position="346"/>
        <end position="441"/>
    </location>
</feature>
<dbReference type="Gene3D" id="2.40.290.10">
    <property type="match status" value="1"/>
</dbReference>
<comment type="function">
    <text evidence="3">With LigD forms a non-homologous end joining (NHEJ) DNA repair enzyme, which repairs dsDNA breaks with reduced fidelity. Binds linear dsDNA with 5'- and 3'- overhangs but not closed circular dsDNA nor ssDNA. Recruits and stimulates the ligase activity of LigD.</text>
</comment>
<dbReference type="EMBL" id="FXAZ01000002">
    <property type="protein sequence ID" value="SMG37335.1"/>
    <property type="molecule type" value="Genomic_DNA"/>
</dbReference>
<evidence type="ECO:0000256" key="4">
    <source>
        <dbReference type="SAM" id="MobiDB-lite"/>
    </source>
</evidence>
<dbReference type="SUPFAM" id="SSF100939">
    <property type="entry name" value="SPOC domain-like"/>
    <property type="match status" value="1"/>
</dbReference>
<dbReference type="GO" id="GO:0003690">
    <property type="term" value="F:double-stranded DNA binding"/>
    <property type="evidence" value="ECO:0007669"/>
    <property type="project" value="UniProtKB-UniRule"/>
</dbReference>
<dbReference type="Proteomes" id="UP000193834">
    <property type="component" value="Unassembled WGS sequence"/>
</dbReference>
<dbReference type="GO" id="GO:0006310">
    <property type="term" value="P:DNA recombination"/>
    <property type="evidence" value="ECO:0007669"/>
    <property type="project" value="UniProtKB-KW"/>
</dbReference>
<dbReference type="RefSeq" id="WP_085494396.1">
    <property type="nucleotide sequence ID" value="NZ_FXAZ01000002.1"/>
</dbReference>
<dbReference type="PANTHER" id="PTHR41251">
    <property type="entry name" value="NON-HOMOLOGOUS END JOINING PROTEIN KU"/>
    <property type="match status" value="1"/>
</dbReference>
<dbReference type="PANTHER" id="PTHR41251:SF1">
    <property type="entry name" value="NON-HOMOLOGOUS END JOINING PROTEIN KU"/>
    <property type="match status" value="1"/>
</dbReference>
<dbReference type="GO" id="GO:0006303">
    <property type="term" value="P:double-strand break repair via nonhomologous end joining"/>
    <property type="evidence" value="ECO:0007669"/>
    <property type="project" value="UniProtKB-UniRule"/>
</dbReference>
<organism evidence="6 7">
    <name type="scientific">Paenibacillus aquistagni</name>
    <dbReference type="NCBI Taxonomy" id="1852522"/>
    <lineage>
        <taxon>Bacteria</taxon>
        <taxon>Bacillati</taxon>
        <taxon>Bacillota</taxon>
        <taxon>Bacilli</taxon>
        <taxon>Bacillales</taxon>
        <taxon>Paenibacillaceae</taxon>
        <taxon>Paenibacillus</taxon>
    </lineage>
</organism>
<comment type="subunit">
    <text evidence="3">Homodimer. Interacts with LigD.</text>
</comment>
<keyword evidence="1 3" id="KW-0238">DNA-binding</keyword>
<dbReference type="HAMAP" id="MF_01875">
    <property type="entry name" value="Prokaryotic_Ku"/>
    <property type="match status" value="1"/>
</dbReference>
<dbReference type="STRING" id="1852522.SAMN06295960_2209"/>
<reference evidence="6 7" key="1">
    <citation type="submission" date="2017-04" db="EMBL/GenBank/DDBJ databases">
        <authorList>
            <person name="Afonso C.L."/>
            <person name="Miller P.J."/>
            <person name="Scott M.A."/>
            <person name="Spackman E."/>
            <person name="Goraichik I."/>
            <person name="Dimitrov K.M."/>
            <person name="Suarez D.L."/>
            <person name="Swayne D.E."/>
        </authorList>
    </citation>
    <scope>NUCLEOTIDE SEQUENCE [LARGE SCALE GENOMIC DNA]</scope>
    <source>
        <strain evidence="6 7">11</strain>
    </source>
</reference>
<evidence type="ECO:0000313" key="6">
    <source>
        <dbReference type="EMBL" id="SMG37335.1"/>
    </source>
</evidence>
<feature type="compositionally biased region" description="Low complexity" evidence="4">
    <location>
        <begin position="367"/>
        <end position="391"/>
    </location>
</feature>
<evidence type="ECO:0000256" key="2">
    <source>
        <dbReference type="ARBA" id="ARBA00023172"/>
    </source>
</evidence>
<evidence type="ECO:0000259" key="5">
    <source>
        <dbReference type="SMART" id="SM00559"/>
    </source>
</evidence>
<evidence type="ECO:0000256" key="3">
    <source>
        <dbReference type="HAMAP-Rule" id="MF_01875"/>
    </source>
</evidence>
<dbReference type="OrthoDB" id="9795084at2"/>
<dbReference type="Pfam" id="PF02735">
    <property type="entry name" value="Ku"/>
    <property type="match status" value="1"/>
</dbReference>
<accession>A0A1X7KA67</accession>
<evidence type="ECO:0000256" key="1">
    <source>
        <dbReference type="ARBA" id="ARBA00023125"/>
    </source>
</evidence>